<dbReference type="InterPro" id="IPR023637">
    <property type="entry name" value="Urocanase-like"/>
</dbReference>
<comment type="caution">
    <text evidence="2">The sequence shown here is derived from an EMBL/GenBank/DDBJ whole genome shotgun (WGS) entry which is preliminary data.</text>
</comment>
<dbReference type="PANTHER" id="PTHR12216:SF3">
    <property type="entry name" value="UROCANATE HYDRATASE"/>
    <property type="match status" value="1"/>
</dbReference>
<dbReference type="Proteomes" id="UP000688137">
    <property type="component" value="Unassembled WGS sequence"/>
</dbReference>
<reference evidence="2" key="1">
    <citation type="submission" date="2021-01" db="EMBL/GenBank/DDBJ databases">
        <authorList>
            <consortium name="Genoscope - CEA"/>
            <person name="William W."/>
        </authorList>
    </citation>
    <scope>NUCLEOTIDE SEQUENCE</scope>
</reference>
<proteinExistence type="predicted"/>
<dbReference type="AlphaFoldDB" id="A0A8S1LA19"/>
<accession>A0A8S1LA19</accession>
<evidence type="ECO:0000313" key="3">
    <source>
        <dbReference type="Proteomes" id="UP000688137"/>
    </source>
</evidence>
<gene>
    <name evidence="2" type="ORF">PPRIM_AZ9-3.1.T0330159</name>
</gene>
<evidence type="ECO:0000259" key="1">
    <source>
        <dbReference type="Pfam" id="PF01175"/>
    </source>
</evidence>
<dbReference type="GO" id="GO:0006548">
    <property type="term" value="P:L-histidine catabolic process"/>
    <property type="evidence" value="ECO:0007669"/>
    <property type="project" value="TreeGrafter"/>
</dbReference>
<evidence type="ECO:0000313" key="2">
    <source>
        <dbReference type="EMBL" id="CAD8062483.1"/>
    </source>
</evidence>
<organism evidence="2 3">
    <name type="scientific">Paramecium primaurelia</name>
    <dbReference type="NCBI Taxonomy" id="5886"/>
    <lineage>
        <taxon>Eukaryota</taxon>
        <taxon>Sar</taxon>
        <taxon>Alveolata</taxon>
        <taxon>Ciliophora</taxon>
        <taxon>Intramacronucleata</taxon>
        <taxon>Oligohymenophorea</taxon>
        <taxon>Peniculida</taxon>
        <taxon>Parameciidae</taxon>
        <taxon>Paramecium</taxon>
    </lineage>
</organism>
<sequence length="74" mass="8200">MKNIGNTINRQTTSGSYCYIGNQGIVHETTLKLLYAARKYLKTDSLNFVVFVSSELGGMSGAGIGRNIFNRFMM</sequence>
<dbReference type="Pfam" id="PF01175">
    <property type="entry name" value="Urocanase"/>
    <property type="match status" value="1"/>
</dbReference>
<protein>
    <recommendedName>
        <fullName evidence="1">Urocanase Rossmann-like domain-containing protein</fullName>
    </recommendedName>
</protein>
<keyword evidence="3" id="KW-1185">Reference proteome</keyword>
<dbReference type="EMBL" id="CAJJDM010000032">
    <property type="protein sequence ID" value="CAD8062483.1"/>
    <property type="molecule type" value="Genomic_DNA"/>
</dbReference>
<name>A0A8S1LA19_PARPR</name>
<feature type="domain" description="Urocanase Rossmann-like" evidence="1">
    <location>
        <begin position="21"/>
        <end position="62"/>
    </location>
</feature>
<dbReference type="GO" id="GO:0016153">
    <property type="term" value="F:urocanate hydratase activity"/>
    <property type="evidence" value="ECO:0007669"/>
    <property type="project" value="TreeGrafter"/>
</dbReference>
<dbReference type="PANTHER" id="PTHR12216">
    <property type="entry name" value="UROCANATE HYDRATASE"/>
    <property type="match status" value="1"/>
</dbReference>
<dbReference type="InterPro" id="IPR035085">
    <property type="entry name" value="Urocanase_Rossmann-like"/>
</dbReference>